<dbReference type="Proteomes" id="UP001156691">
    <property type="component" value="Unassembled WGS sequence"/>
</dbReference>
<evidence type="ECO:0008006" key="4">
    <source>
        <dbReference type="Google" id="ProtNLM"/>
    </source>
</evidence>
<dbReference type="Gene3D" id="2.60.40.1120">
    <property type="entry name" value="Carboxypeptidase-like, regulatory domain"/>
    <property type="match status" value="1"/>
</dbReference>
<reference evidence="3" key="1">
    <citation type="journal article" date="2019" name="Int. J. Syst. Evol. Microbiol.">
        <title>The Global Catalogue of Microorganisms (GCM) 10K type strain sequencing project: providing services to taxonomists for standard genome sequencing and annotation.</title>
        <authorList>
            <consortium name="The Broad Institute Genomics Platform"/>
            <consortium name="The Broad Institute Genome Sequencing Center for Infectious Disease"/>
            <person name="Wu L."/>
            <person name="Ma J."/>
        </authorList>
    </citation>
    <scope>NUCLEOTIDE SEQUENCE [LARGE SCALE GENOMIC DNA]</scope>
    <source>
        <strain evidence="3">NBRC 112416</strain>
    </source>
</reference>
<dbReference type="SUPFAM" id="SSF49464">
    <property type="entry name" value="Carboxypeptidase regulatory domain-like"/>
    <property type="match status" value="1"/>
</dbReference>
<organism evidence="2 3">
    <name type="scientific">Devosia nitrariae</name>
    <dbReference type="NCBI Taxonomy" id="2071872"/>
    <lineage>
        <taxon>Bacteria</taxon>
        <taxon>Pseudomonadati</taxon>
        <taxon>Pseudomonadota</taxon>
        <taxon>Alphaproteobacteria</taxon>
        <taxon>Hyphomicrobiales</taxon>
        <taxon>Devosiaceae</taxon>
        <taxon>Devosia</taxon>
    </lineage>
</organism>
<evidence type="ECO:0000313" key="2">
    <source>
        <dbReference type="EMBL" id="GLQ53957.1"/>
    </source>
</evidence>
<dbReference type="InterPro" id="IPR008969">
    <property type="entry name" value="CarboxyPept-like_regulatory"/>
</dbReference>
<feature type="compositionally biased region" description="Basic and acidic residues" evidence="1">
    <location>
        <begin position="1"/>
        <end position="16"/>
    </location>
</feature>
<evidence type="ECO:0000256" key="1">
    <source>
        <dbReference type="SAM" id="MobiDB-lite"/>
    </source>
</evidence>
<keyword evidence="3" id="KW-1185">Reference proteome</keyword>
<evidence type="ECO:0000313" key="3">
    <source>
        <dbReference type="Proteomes" id="UP001156691"/>
    </source>
</evidence>
<name>A0ABQ5W1J2_9HYPH</name>
<feature type="compositionally biased region" description="Acidic residues" evidence="1">
    <location>
        <begin position="46"/>
        <end position="63"/>
    </location>
</feature>
<protein>
    <recommendedName>
        <fullName evidence="4">Carboxypeptidase regulatory-like domain-containing protein</fullName>
    </recommendedName>
</protein>
<dbReference type="EMBL" id="BSNS01000007">
    <property type="protein sequence ID" value="GLQ53957.1"/>
    <property type="molecule type" value="Genomic_DNA"/>
</dbReference>
<gene>
    <name evidence="2" type="ORF">GCM10010862_12160</name>
</gene>
<sequence length="358" mass="38139">MAAQDSERDADFREDSGDTEELEPQAACIVTVDVTPGRITPFTEPAEPETQELEADSGDEDAGPAEVDAGAELTLIGIVECLPVRDLTQLSLLIQNEGGSLVGEAEISDFDGEINFTDELVLTAPLEPGEHTWLAVLPAHTADGIDYAEVTTPFRLVVKAHATSILVWDVPTAIVAGETFRFTLGVKCSSQCGPTGWTFAVSNEHGDAIATGTLGDEPWPGTAALYYAQVEASAPAAEGLHDWTVTAPGADTDIPHEQQTARFGVRSVRQPECVISVEAIDKATQAPIKGAKVVVHPYRVFTDADGHAEVRVPKGTYRIFVSGPRHVPYRADSQVAADTSIRAELTVDRGPTAAELWA</sequence>
<accession>A0ABQ5W1J2</accession>
<proteinExistence type="predicted"/>
<dbReference type="RefSeq" id="WP_284339406.1">
    <property type="nucleotide sequence ID" value="NZ_BSNS01000007.1"/>
</dbReference>
<feature type="region of interest" description="Disordered" evidence="1">
    <location>
        <begin position="1"/>
        <end position="64"/>
    </location>
</feature>
<comment type="caution">
    <text evidence="2">The sequence shown here is derived from an EMBL/GenBank/DDBJ whole genome shotgun (WGS) entry which is preliminary data.</text>
</comment>